<evidence type="ECO:0000256" key="5">
    <source>
        <dbReference type="SAM" id="MobiDB-lite"/>
    </source>
</evidence>
<evidence type="ECO:0000313" key="8">
    <source>
        <dbReference type="Proteomes" id="UP001370490"/>
    </source>
</evidence>
<organism evidence="7 8">
    <name type="scientific">Dillenia turbinata</name>
    <dbReference type="NCBI Taxonomy" id="194707"/>
    <lineage>
        <taxon>Eukaryota</taxon>
        <taxon>Viridiplantae</taxon>
        <taxon>Streptophyta</taxon>
        <taxon>Embryophyta</taxon>
        <taxon>Tracheophyta</taxon>
        <taxon>Spermatophyta</taxon>
        <taxon>Magnoliopsida</taxon>
        <taxon>eudicotyledons</taxon>
        <taxon>Gunneridae</taxon>
        <taxon>Pentapetalae</taxon>
        <taxon>Dilleniales</taxon>
        <taxon>Dilleniaceae</taxon>
        <taxon>Dillenia</taxon>
    </lineage>
</organism>
<dbReference type="GO" id="GO:0008270">
    <property type="term" value="F:zinc ion binding"/>
    <property type="evidence" value="ECO:0007669"/>
    <property type="project" value="UniProtKB-KW"/>
</dbReference>
<feature type="region of interest" description="Disordered" evidence="5">
    <location>
        <begin position="255"/>
        <end position="276"/>
    </location>
</feature>
<comment type="caution">
    <text evidence="7">The sequence shown here is derived from an EMBL/GenBank/DDBJ whole genome shotgun (WGS) entry which is preliminary data.</text>
</comment>
<dbReference type="InterPro" id="IPR018866">
    <property type="entry name" value="Znf-4CXXC_R1"/>
</dbReference>
<reference evidence="7 8" key="1">
    <citation type="submission" date="2023-12" db="EMBL/GenBank/DDBJ databases">
        <title>A high-quality genome assembly for Dillenia turbinata (Dilleniales).</title>
        <authorList>
            <person name="Chanderbali A."/>
        </authorList>
    </citation>
    <scope>NUCLEOTIDE SEQUENCE [LARGE SCALE GENOMIC DNA]</scope>
    <source>
        <strain evidence="7">LSX21</strain>
        <tissue evidence="7">Leaf</tissue>
    </source>
</reference>
<evidence type="ECO:0000313" key="7">
    <source>
        <dbReference type="EMBL" id="KAK6946173.1"/>
    </source>
</evidence>
<dbReference type="EMBL" id="JBAMMX010000002">
    <property type="protein sequence ID" value="KAK6946173.1"/>
    <property type="molecule type" value="Genomic_DNA"/>
</dbReference>
<dbReference type="AlphaFoldDB" id="A0AAN8ZTE4"/>
<dbReference type="Proteomes" id="UP001370490">
    <property type="component" value="Unassembled WGS sequence"/>
</dbReference>
<evidence type="ECO:0000256" key="1">
    <source>
        <dbReference type="ARBA" id="ARBA00004123"/>
    </source>
</evidence>
<evidence type="ECO:0000256" key="2">
    <source>
        <dbReference type="ARBA" id="ARBA00023015"/>
    </source>
</evidence>
<keyword evidence="8" id="KW-1185">Reference proteome</keyword>
<keyword evidence="7" id="KW-0862">Zinc</keyword>
<name>A0AAN8ZTE4_9MAGN</name>
<dbReference type="GO" id="GO:0005634">
    <property type="term" value="C:nucleus"/>
    <property type="evidence" value="ECO:0007669"/>
    <property type="project" value="UniProtKB-SubCell"/>
</dbReference>
<protein>
    <submittedName>
        <fullName evidence="7">Zinc-finger domain of monoamine-oxidase A repressor R1</fullName>
    </submittedName>
</protein>
<accession>A0AAN8ZTE4</accession>
<feature type="domain" description="Zinc-finger" evidence="6">
    <location>
        <begin position="146"/>
        <end position="217"/>
    </location>
</feature>
<proteinExistence type="predicted"/>
<feature type="compositionally biased region" description="Polar residues" evidence="5">
    <location>
        <begin position="261"/>
        <end position="270"/>
    </location>
</feature>
<keyword evidence="2" id="KW-0805">Transcription regulation</keyword>
<keyword evidence="4" id="KW-0539">Nucleus</keyword>
<dbReference type="Pfam" id="PF10497">
    <property type="entry name" value="zf-4CXXC_R1"/>
    <property type="match status" value="1"/>
</dbReference>
<sequence>MVTQMLTGLPRLHVLTPCGGGLGSTALLMWELTELHVAAEAGDDPTPRVCCLTPRVCCGSTLGSTSLLMWELTGLHVAAEVELTWLLVAEVVADLAPRVLTWLHVVSRVDLKFLGWSVAMIFFLGSSVASIRMTTEKDFDVWHITYCHRPPLLCRHKTLCHHNQCSKCLLVQGQFCGDYLYELDDSSDFFRRYRENVLEANQSSNWICRQPRNMRHNTYIFKLKASGYSSVYCTVSHYLIQIQCAENDIENPGLDHVERPSLQNDSPNSENDLDGFLKDQPSEKEAVYVIELKHCNSVYFQPRKYIPFSWIVRITGNGLSTLNLHQRASKLILSQF</sequence>
<comment type="subcellular location">
    <subcellularLocation>
        <location evidence="1">Nucleus</location>
    </subcellularLocation>
</comment>
<gene>
    <name evidence="7" type="ORF">RJ641_013717</name>
</gene>
<keyword evidence="7" id="KW-0863">Zinc-finger</keyword>
<evidence type="ECO:0000256" key="3">
    <source>
        <dbReference type="ARBA" id="ARBA00023163"/>
    </source>
</evidence>
<evidence type="ECO:0000259" key="6">
    <source>
        <dbReference type="Pfam" id="PF10497"/>
    </source>
</evidence>
<evidence type="ECO:0000256" key="4">
    <source>
        <dbReference type="ARBA" id="ARBA00023242"/>
    </source>
</evidence>
<keyword evidence="7" id="KW-0479">Metal-binding</keyword>
<keyword evidence="3" id="KW-0804">Transcription</keyword>